<dbReference type="Proteomes" id="UP000225910">
    <property type="component" value="Unassembled WGS sequence"/>
</dbReference>
<dbReference type="EMBL" id="NVCU01000228">
    <property type="protein sequence ID" value="PFT86502.1"/>
    <property type="molecule type" value="Genomic_DNA"/>
</dbReference>
<dbReference type="AlphaFoldDB" id="A0A9X7AX55"/>
<protein>
    <submittedName>
        <fullName evidence="1">Uncharacterized protein</fullName>
    </submittedName>
</protein>
<evidence type="ECO:0000313" key="2">
    <source>
        <dbReference type="Proteomes" id="UP000225910"/>
    </source>
</evidence>
<name>A0A9X7AX55_BACTU</name>
<gene>
    <name evidence="1" type="ORF">COK81_22460</name>
</gene>
<accession>A0A9X7AX55</accession>
<organism evidence="1 2">
    <name type="scientific">Bacillus thuringiensis</name>
    <dbReference type="NCBI Taxonomy" id="1428"/>
    <lineage>
        <taxon>Bacteria</taxon>
        <taxon>Bacillati</taxon>
        <taxon>Bacillota</taxon>
        <taxon>Bacilli</taxon>
        <taxon>Bacillales</taxon>
        <taxon>Bacillaceae</taxon>
        <taxon>Bacillus</taxon>
        <taxon>Bacillus cereus group</taxon>
    </lineage>
</organism>
<sequence>MDAVDNICLLLFLVFKNEYSVFYCWFIYPAIFQAVRLPPKNSAKAKKLDGRSTARKRLVGEG</sequence>
<comment type="caution">
    <text evidence="1">The sequence shown here is derived from an EMBL/GenBank/DDBJ whole genome shotgun (WGS) entry which is preliminary data.</text>
</comment>
<proteinExistence type="predicted"/>
<evidence type="ECO:0000313" key="1">
    <source>
        <dbReference type="EMBL" id="PFT86502.1"/>
    </source>
</evidence>
<reference evidence="1 2" key="1">
    <citation type="submission" date="2017-09" db="EMBL/GenBank/DDBJ databases">
        <title>Large-scale bioinformatics analysis of Bacillus genomes uncovers conserved roles of natural products in bacterial physiology.</title>
        <authorList>
            <consortium name="Agbiome Team Llc"/>
            <person name="Bleich R.M."/>
            <person name="Grubbs K.J."/>
            <person name="Santa Maria K.C."/>
            <person name="Allen S.E."/>
            <person name="Farag S."/>
            <person name="Shank E.A."/>
            <person name="Bowers A."/>
        </authorList>
    </citation>
    <scope>NUCLEOTIDE SEQUENCE [LARGE SCALE GENOMIC DNA]</scope>
    <source>
        <strain evidence="1 2">AFS064137</strain>
    </source>
</reference>